<reference evidence="3 4" key="1">
    <citation type="submission" date="2021-05" db="EMBL/GenBank/DDBJ databases">
        <title>A Polyphasic approach of four new species of the genus Ohtaekwangia: Ohtaekwangia histidinii sp. nov., Ohtaekwangia cretensis sp. nov., Ohtaekwangia indiensis sp. nov., Ohtaekwangia reichenbachii sp. nov. from diverse environment.</title>
        <authorList>
            <person name="Octaviana S."/>
        </authorList>
    </citation>
    <scope>NUCLEOTIDE SEQUENCE [LARGE SCALE GENOMIC DNA]</scope>
    <source>
        <strain evidence="3 4">PWU37</strain>
    </source>
</reference>
<dbReference type="Pfam" id="PF14376">
    <property type="entry name" value="Haem_bd"/>
    <property type="match status" value="1"/>
</dbReference>
<evidence type="ECO:0000313" key="3">
    <source>
        <dbReference type="EMBL" id="MBT1690691.1"/>
    </source>
</evidence>
<evidence type="ECO:0000256" key="1">
    <source>
        <dbReference type="SAM" id="MobiDB-lite"/>
    </source>
</evidence>
<dbReference type="InterPro" id="IPR038142">
    <property type="entry name" value="Cytochrome_P460_sp"/>
</dbReference>
<dbReference type="AlphaFoldDB" id="A0AAP2DEG7"/>
<dbReference type="Gene3D" id="3.50.70.20">
    <property type="entry name" value="Cytochrome P460"/>
    <property type="match status" value="1"/>
</dbReference>
<accession>A0AAP2DEG7</accession>
<gene>
    <name evidence="3" type="ORF">KK078_29270</name>
</gene>
<sequence>MKRATPSRSRTLLLAGSLVAVTLLLLQFTSPEISNPPVTGPFAGPDSVTTIFQHACYDCHSNESNIRWYDKIAPVSWKVAADVAEAREHLNFSEWDSLSRGEQVSKLWYIVNMVDQGRMPLPSYTAVHPSARVTDDEINTLKRYVTALTSPPKPATTTPATHATSSPAASPRTTPTSINGIAYFDDYKNWKVIATTNRFDNGTMRLIYGNDIAVKALEKNTINPWPDGAKIVKVVWDKQPVDSLGNVHAGKFSNAQFMIRDSKKFRETGGWGFARFSTPQLIPYGKAITFAVECYECHKLASSNGLVFDIPTKERSGLQYSIR</sequence>
<keyword evidence="4" id="KW-1185">Reference proteome</keyword>
<name>A0AAP2DEG7_9BACT</name>
<protein>
    <submittedName>
        <fullName evidence="3">Heme-binding domain-containing protein</fullName>
    </submittedName>
</protein>
<evidence type="ECO:0000259" key="2">
    <source>
        <dbReference type="SMART" id="SM01235"/>
    </source>
</evidence>
<dbReference type="CDD" id="cd20753">
    <property type="entry name" value="cyt_P460_Mc-like"/>
    <property type="match status" value="1"/>
</dbReference>
<dbReference type="EMBL" id="JAHESC010000080">
    <property type="protein sequence ID" value="MBT1690691.1"/>
    <property type="molecule type" value="Genomic_DNA"/>
</dbReference>
<feature type="region of interest" description="Disordered" evidence="1">
    <location>
        <begin position="149"/>
        <end position="173"/>
    </location>
</feature>
<feature type="domain" description="Haem-binding" evidence="2">
    <location>
        <begin position="20"/>
        <end position="149"/>
    </location>
</feature>
<comment type="caution">
    <text evidence="3">The sequence shown here is derived from an EMBL/GenBank/DDBJ whole genome shotgun (WGS) entry which is preliminary data.</text>
</comment>
<dbReference type="SMART" id="SM01235">
    <property type="entry name" value="Haem_bd"/>
    <property type="match status" value="1"/>
</dbReference>
<dbReference type="Pfam" id="PF16694">
    <property type="entry name" value="Cytochrome_P460"/>
    <property type="match status" value="1"/>
</dbReference>
<dbReference type="InterPro" id="IPR025992">
    <property type="entry name" value="Haem-bd"/>
</dbReference>
<dbReference type="Proteomes" id="UP001319180">
    <property type="component" value="Unassembled WGS sequence"/>
</dbReference>
<evidence type="ECO:0000313" key="4">
    <source>
        <dbReference type="Proteomes" id="UP001319180"/>
    </source>
</evidence>
<dbReference type="RefSeq" id="WP_254094389.1">
    <property type="nucleotide sequence ID" value="NZ_JAHESC010000080.1"/>
</dbReference>
<dbReference type="InterPro" id="IPR032033">
    <property type="entry name" value="Cytochrome_P460"/>
</dbReference>
<proteinExistence type="predicted"/>
<organism evidence="3 4">
    <name type="scientific">Dawidia soli</name>
    <dbReference type="NCBI Taxonomy" id="2782352"/>
    <lineage>
        <taxon>Bacteria</taxon>
        <taxon>Pseudomonadati</taxon>
        <taxon>Bacteroidota</taxon>
        <taxon>Cytophagia</taxon>
        <taxon>Cytophagales</taxon>
        <taxon>Chryseotaleaceae</taxon>
        <taxon>Dawidia</taxon>
    </lineage>
</organism>